<dbReference type="PROSITE" id="PS51186">
    <property type="entry name" value="GNAT"/>
    <property type="match status" value="1"/>
</dbReference>
<name>A0ABN3A0N2_9ACTN</name>
<proteinExistence type="predicted"/>
<feature type="domain" description="N-acetyltransferase" evidence="1">
    <location>
        <begin position="1"/>
        <end position="151"/>
    </location>
</feature>
<dbReference type="CDD" id="cd04301">
    <property type="entry name" value="NAT_SF"/>
    <property type="match status" value="1"/>
</dbReference>
<keyword evidence="3" id="KW-1185">Reference proteome</keyword>
<organism evidence="2 3">
    <name type="scientific">Nocardioides koreensis</name>
    <dbReference type="NCBI Taxonomy" id="433651"/>
    <lineage>
        <taxon>Bacteria</taxon>
        <taxon>Bacillati</taxon>
        <taxon>Actinomycetota</taxon>
        <taxon>Actinomycetes</taxon>
        <taxon>Propionibacteriales</taxon>
        <taxon>Nocardioidaceae</taxon>
        <taxon>Nocardioides</taxon>
    </lineage>
</organism>
<dbReference type="InterPro" id="IPR016181">
    <property type="entry name" value="Acyl_CoA_acyltransferase"/>
</dbReference>
<dbReference type="RefSeq" id="WP_344154546.1">
    <property type="nucleotide sequence ID" value="NZ_BAAAQR010000011.1"/>
</dbReference>
<gene>
    <name evidence="2" type="ORF">GCM10009844_32630</name>
</gene>
<evidence type="ECO:0000259" key="1">
    <source>
        <dbReference type="PROSITE" id="PS51186"/>
    </source>
</evidence>
<sequence length="325" mass="36361">MEFAPDDDAAVRDYVTVANAARAVDSPFEHPMTEREAAGILRYGWDLDPALPYLLRVDGEAVALGEYDVSRRDNFHLAWLTVQVHPERRRRGHGSALLDALVARARAEGRTSVGTAGWESEATTGFAARHGFELKQVEVARRQVVAEVDWPRLDKLYDEALPLAAAYELVRRAGMTPEQDLEAVATMVAAINDAPTGGLDIEDEVFTPQRVRDYHEAQRGCGHRVRFVYARHRATGELAGQTTVAVDGERPHLAEQHDTSVVRAHRGHRLGLLMKIEMLRWLREDEPQLESIDTWNAEENAFMIDVNEALGLRVLGRGLAFQRSI</sequence>
<reference evidence="2 3" key="1">
    <citation type="journal article" date="2019" name="Int. J. Syst. Evol. Microbiol.">
        <title>The Global Catalogue of Microorganisms (GCM) 10K type strain sequencing project: providing services to taxonomists for standard genome sequencing and annotation.</title>
        <authorList>
            <consortium name="The Broad Institute Genomics Platform"/>
            <consortium name="The Broad Institute Genome Sequencing Center for Infectious Disease"/>
            <person name="Wu L."/>
            <person name="Ma J."/>
        </authorList>
    </citation>
    <scope>NUCLEOTIDE SEQUENCE [LARGE SCALE GENOMIC DNA]</scope>
    <source>
        <strain evidence="2 3">JCM 16022</strain>
    </source>
</reference>
<evidence type="ECO:0000313" key="2">
    <source>
        <dbReference type="EMBL" id="GAA2151025.1"/>
    </source>
</evidence>
<dbReference type="Gene3D" id="3.40.630.30">
    <property type="match status" value="1"/>
</dbReference>
<dbReference type="Proteomes" id="UP001501771">
    <property type="component" value="Unassembled WGS sequence"/>
</dbReference>
<dbReference type="Pfam" id="PF00583">
    <property type="entry name" value="Acetyltransf_1"/>
    <property type="match status" value="1"/>
</dbReference>
<protein>
    <submittedName>
        <fullName evidence="2">GNAT family N-acetyltransferase</fullName>
    </submittedName>
</protein>
<dbReference type="InterPro" id="IPR000182">
    <property type="entry name" value="GNAT_dom"/>
</dbReference>
<accession>A0ABN3A0N2</accession>
<dbReference type="SUPFAM" id="SSF55729">
    <property type="entry name" value="Acyl-CoA N-acyltransferases (Nat)"/>
    <property type="match status" value="2"/>
</dbReference>
<dbReference type="EMBL" id="BAAAQR010000011">
    <property type="protein sequence ID" value="GAA2151025.1"/>
    <property type="molecule type" value="Genomic_DNA"/>
</dbReference>
<comment type="caution">
    <text evidence="2">The sequence shown here is derived from an EMBL/GenBank/DDBJ whole genome shotgun (WGS) entry which is preliminary data.</text>
</comment>
<evidence type="ECO:0000313" key="3">
    <source>
        <dbReference type="Proteomes" id="UP001501771"/>
    </source>
</evidence>